<evidence type="ECO:0000256" key="1">
    <source>
        <dbReference type="SAM" id="MobiDB-lite"/>
    </source>
</evidence>
<evidence type="ECO:0000313" key="2">
    <source>
        <dbReference type="EMBL" id="MET3865727.1"/>
    </source>
</evidence>
<proteinExistence type="predicted"/>
<dbReference type="Proteomes" id="UP001549119">
    <property type="component" value="Unassembled WGS sequence"/>
</dbReference>
<feature type="region of interest" description="Disordered" evidence="1">
    <location>
        <begin position="1"/>
        <end position="49"/>
    </location>
</feature>
<organism evidence="2 3">
    <name type="scientific">Methylobacterium radiotolerans</name>
    <dbReference type="NCBI Taxonomy" id="31998"/>
    <lineage>
        <taxon>Bacteria</taxon>
        <taxon>Pseudomonadati</taxon>
        <taxon>Pseudomonadota</taxon>
        <taxon>Alphaproteobacteria</taxon>
        <taxon>Hyphomicrobiales</taxon>
        <taxon>Methylobacteriaceae</taxon>
        <taxon>Methylobacterium</taxon>
    </lineage>
</organism>
<dbReference type="EMBL" id="JBEPNW010000002">
    <property type="protein sequence ID" value="MET3865727.1"/>
    <property type="molecule type" value="Genomic_DNA"/>
</dbReference>
<sequence>MPACSSGRRARRNTRSTCPGARAGARSGAAAARSAAASPRSPTRPWRCAASWSATPRPAWCSTRMAASSPPTGA</sequence>
<protein>
    <submittedName>
        <fullName evidence="2">Uncharacterized protein</fullName>
    </submittedName>
</protein>
<reference evidence="2 3" key="1">
    <citation type="submission" date="2024-06" db="EMBL/GenBank/DDBJ databases">
        <title>Genomics of switchgrass bacterial isolates.</title>
        <authorList>
            <person name="Shade A."/>
        </authorList>
    </citation>
    <scope>NUCLEOTIDE SEQUENCE [LARGE SCALE GENOMIC DNA]</scope>
    <source>
        <strain evidence="2 3">PvP084</strain>
    </source>
</reference>
<feature type="compositionally biased region" description="Low complexity" evidence="1">
    <location>
        <begin position="19"/>
        <end position="41"/>
    </location>
</feature>
<comment type="caution">
    <text evidence="2">The sequence shown here is derived from an EMBL/GenBank/DDBJ whole genome shotgun (WGS) entry which is preliminary data.</text>
</comment>
<gene>
    <name evidence="2" type="ORF">ABIC20_003036</name>
</gene>
<evidence type="ECO:0000313" key="3">
    <source>
        <dbReference type="Proteomes" id="UP001549119"/>
    </source>
</evidence>
<name>A0ABV2NGU9_9HYPH</name>
<accession>A0ABV2NGU9</accession>
<keyword evidence="3" id="KW-1185">Reference proteome</keyword>